<feature type="domain" description="RING-type" evidence="13">
    <location>
        <begin position="26"/>
        <end position="67"/>
    </location>
</feature>
<comment type="function">
    <text evidence="11">E3 ubiquitin-protein ligase.</text>
</comment>
<dbReference type="GO" id="GO:0005789">
    <property type="term" value="C:endoplasmic reticulum membrane"/>
    <property type="evidence" value="ECO:0007669"/>
    <property type="project" value="UniProtKB-SubCell"/>
</dbReference>
<dbReference type="PROSITE" id="PS00518">
    <property type="entry name" value="ZF_RING_1"/>
    <property type="match status" value="1"/>
</dbReference>
<keyword evidence="11" id="KW-0812">Transmembrane</keyword>
<dbReference type="InterPro" id="IPR017907">
    <property type="entry name" value="Znf_RING_CS"/>
</dbReference>
<name>A0A5B7A8E4_DAVIN</name>
<dbReference type="EC" id="2.3.2.27" evidence="11"/>
<dbReference type="GO" id="GO:0016567">
    <property type="term" value="P:protein ubiquitination"/>
    <property type="evidence" value="ECO:0007669"/>
    <property type="project" value="UniProtKB-UniPathway"/>
</dbReference>
<dbReference type="CDD" id="cd16745">
    <property type="entry name" value="RING-HC_AtRMA-like"/>
    <property type="match status" value="1"/>
</dbReference>
<dbReference type="GO" id="GO:0061630">
    <property type="term" value="F:ubiquitin protein ligase activity"/>
    <property type="evidence" value="ECO:0007669"/>
    <property type="project" value="UniProtKB-UniRule"/>
</dbReference>
<evidence type="ECO:0000256" key="11">
    <source>
        <dbReference type="RuleBase" id="RU369090"/>
    </source>
</evidence>
<evidence type="ECO:0000256" key="12">
    <source>
        <dbReference type="SAM" id="MobiDB-lite"/>
    </source>
</evidence>
<keyword evidence="9 11" id="KW-0472">Membrane</keyword>
<dbReference type="UniPathway" id="UPA00143"/>
<dbReference type="InterPro" id="IPR013083">
    <property type="entry name" value="Znf_RING/FYVE/PHD"/>
</dbReference>
<keyword evidence="11" id="KW-1133">Transmembrane helix</keyword>
<evidence type="ECO:0000256" key="9">
    <source>
        <dbReference type="ARBA" id="ARBA00023136"/>
    </source>
</evidence>
<keyword evidence="7 11" id="KW-0833">Ubl conjugation pathway</keyword>
<evidence type="ECO:0000259" key="13">
    <source>
        <dbReference type="PROSITE" id="PS50089"/>
    </source>
</evidence>
<dbReference type="GO" id="GO:0006511">
    <property type="term" value="P:ubiquitin-dependent protein catabolic process"/>
    <property type="evidence" value="ECO:0007669"/>
    <property type="project" value="UniProtKB-UniRule"/>
</dbReference>
<evidence type="ECO:0000256" key="2">
    <source>
        <dbReference type="ARBA" id="ARBA00004308"/>
    </source>
</evidence>
<keyword evidence="11" id="KW-0256">Endoplasmic reticulum</keyword>
<proteinExistence type="predicted"/>
<protein>
    <recommendedName>
        <fullName evidence="11">E3 ubiquitin-protein ligase RMA</fullName>
        <ecNumber evidence="11">2.3.2.27</ecNumber>
    </recommendedName>
    <alternativeName>
        <fullName evidence="11">Protein RING membrane-anchor</fullName>
    </alternativeName>
    <alternativeName>
        <fullName evidence="11">RING-type E3 ubiquitin transferase RMA</fullName>
    </alternativeName>
</protein>
<feature type="region of interest" description="Disordered" evidence="12">
    <location>
        <begin position="82"/>
        <end position="123"/>
    </location>
</feature>
<feature type="transmembrane region" description="Helical" evidence="11">
    <location>
        <begin position="210"/>
        <end position="229"/>
    </location>
</feature>
<dbReference type="InterPro" id="IPR045103">
    <property type="entry name" value="RNF5/RNF185-like"/>
</dbReference>
<evidence type="ECO:0000256" key="7">
    <source>
        <dbReference type="ARBA" id="ARBA00022786"/>
    </source>
</evidence>
<evidence type="ECO:0000313" key="14">
    <source>
        <dbReference type="EMBL" id="MPA53112.1"/>
    </source>
</evidence>
<dbReference type="Gene3D" id="3.30.40.10">
    <property type="entry name" value="Zinc/RING finger domain, C3HC4 (zinc finger)"/>
    <property type="match status" value="1"/>
</dbReference>
<comment type="subcellular location">
    <subcellularLocation>
        <location evidence="2">Endomembrane system</location>
    </subcellularLocation>
    <subcellularLocation>
        <location evidence="11">Endoplasmic reticulum membrane</location>
        <topology evidence="11">Single-pass type IV membrane protein</topology>
    </subcellularLocation>
</comment>
<comment type="pathway">
    <text evidence="3 11">Protein modification; protein ubiquitination.</text>
</comment>
<sequence>MDSGVGESMGPYFSGSSSNDTGDFECNICFELAQDPIVTLCGHLYCWPCLYRWLQLHSYSHECPVCKALIQEEKLVPIYGRGKTSLDPRSQSIPGVDIPNRPAGQRPETAPAPDANPFDQDGFGLRGRNMPVGTARVGNLRWSSAFGGLIQSLNLQAHGFHDATIHRTTTTTTTTNGFPYPPYRSYGSFHGGHAHWFYHRHSNRGQRRNSILQTGLLFIGLVVIFALILPETSYF</sequence>
<dbReference type="GO" id="GO:0008270">
    <property type="term" value="F:zinc ion binding"/>
    <property type="evidence" value="ECO:0007669"/>
    <property type="project" value="UniProtKB-KW"/>
</dbReference>
<keyword evidence="8 11" id="KW-0862">Zinc</keyword>
<evidence type="ECO:0000256" key="8">
    <source>
        <dbReference type="ARBA" id="ARBA00022833"/>
    </source>
</evidence>
<accession>A0A5B7A8E4</accession>
<dbReference type="PROSITE" id="PS50089">
    <property type="entry name" value="ZF_RING_2"/>
    <property type="match status" value="1"/>
</dbReference>
<evidence type="ECO:0000256" key="6">
    <source>
        <dbReference type="ARBA" id="ARBA00022771"/>
    </source>
</evidence>
<dbReference type="Pfam" id="PF13923">
    <property type="entry name" value="zf-C3HC4_2"/>
    <property type="match status" value="1"/>
</dbReference>
<dbReference type="AlphaFoldDB" id="A0A5B7A8E4"/>
<dbReference type="SMART" id="SM00184">
    <property type="entry name" value="RING"/>
    <property type="match status" value="1"/>
</dbReference>
<evidence type="ECO:0000256" key="1">
    <source>
        <dbReference type="ARBA" id="ARBA00000900"/>
    </source>
</evidence>
<gene>
    <name evidence="14" type="ORF">Din_022553</name>
</gene>
<comment type="domain">
    <text evidence="11">The RING-type zinc finger domain is responsible for E3 ligase activity.</text>
</comment>
<keyword evidence="4 11" id="KW-0808">Transferase</keyword>
<dbReference type="EMBL" id="GHES01022553">
    <property type="protein sequence ID" value="MPA53112.1"/>
    <property type="molecule type" value="Transcribed_RNA"/>
</dbReference>
<dbReference type="SUPFAM" id="SSF57850">
    <property type="entry name" value="RING/U-box"/>
    <property type="match status" value="1"/>
</dbReference>
<organism evidence="14">
    <name type="scientific">Davidia involucrata</name>
    <name type="common">Dove tree</name>
    <dbReference type="NCBI Taxonomy" id="16924"/>
    <lineage>
        <taxon>Eukaryota</taxon>
        <taxon>Viridiplantae</taxon>
        <taxon>Streptophyta</taxon>
        <taxon>Embryophyta</taxon>
        <taxon>Tracheophyta</taxon>
        <taxon>Spermatophyta</taxon>
        <taxon>Magnoliopsida</taxon>
        <taxon>eudicotyledons</taxon>
        <taxon>Gunneridae</taxon>
        <taxon>Pentapetalae</taxon>
        <taxon>asterids</taxon>
        <taxon>Cornales</taxon>
        <taxon>Nyssaceae</taxon>
        <taxon>Davidia</taxon>
    </lineage>
</organism>
<evidence type="ECO:0000256" key="5">
    <source>
        <dbReference type="ARBA" id="ARBA00022723"/>
    </source>
</evidence>
<dbReference type="PANTHER" id="PTHR12313">
    <property type="entry name" value="E3 UBIQUITIN-PROTEIN LIGASE RNF5-RELATED"/>
    <property type="match status" value="1"/>
</dbReference>
<evidence type="ECO:0000256" key="3">
    <source>
        <dbReference type="ARBA" id="ARBA00004906"/>
    </source>
</evidence>
<keyword evidence="5 11" id="KW-0479">Metal-binding</keyword>
<evidence type="ECO:0000256" key="10">
    <source>
        <dbReference type="PROSITE-ProRule" id="PRU00175"/>
    </source>
</evidence>
<evidence type="ECO:0000256" key="4">
    <source>
        <dbReference type="ARBA" id="ARBA00022679"/>
    </source>
</evidence>
<comment type="catalytic activity">
    <reaction evidence="1 11">
        <text>S-ubiquitinyl-[E2 ubiquitin-conjugating enzyme]-L-cysteine + [acceptor protein]-L-lysine = [E2 ubiquitin-conjugating enzyme]-L-cysteine + N(6)-ubiquitinyl-[acceptor protein]-L-lysine.</text>
        <dbReference type="EC" id="2.3.2.27"/>
    </reaction>
</comment>
<reference evidence="14" key="1">
    <citation type="submission" date="2019-08" db="EMBL/GenBank/DDBJ databases">
        <title>Reference gene set and small RNA set construction with multiple tissues from Davidia involucrata Baill.</title>
        <authorList>
            <person name="Yang H."/>
            <person name="Zhou C."/>
            <person name="Li G."/>
            <person name="Wang J."/>
            <person name="Gao P."/>
            <person name="Wang M."/>
            <person name="Wang R."/>
            <person name="Zhao Y."/>
        </authorList>
    </citation>
    <scope>NUCLEOTIDE SEQUENCE</scope>
    <source>
        <tissue evidence="14">Mixed with DoveR01_LX</tissue>
    </source>
</reference>
<keyword evidence="6 10" id="KW-0863">Zinc-finger</keyword>
<dbReference type="InterPro" id="IPR001841">
    <property type="entry name" value="Znf_RING"/>
</dbReference>